<evidence type="ECO:0000313" key="2">
    <source>
        <dbReference type="EMBL" id="KAF2573681.1"/>
    </source>
</evidence>
<organism evidence="2">
    <name type="scientific">Brassica cretica</name>
    <name type="common">Mustard</name>
    <dbReference type="NCBI Taxonomy" id="69181"/>
    <lineage>
        <taxon>Eukaryota</taxon>
        <taxon>Viridiplantae</taxon>
        <taxon>Streptophyta</taxon>
        <taxon>Embryophyta</taxon>
        <taxon>Tracheophyta</taxon>
        <taxon>Spermatophyta</taxon>
        <taxon>Magnoliopsida</taxon>
        <taxon>eudicotyledons</taxon>
        <taxon>Gunneridae</taxon>
        <taxon>Pentapetalae</taxon>
        <taxon>rosids</taxon>
        <taxon>malvids</taxon>
        <taxon>Brassicales</taxon>
        <taxon>Brassicaceae</taxon>
        <taxon>Brassiceae</taxon>
        <taxon>Brassica</taxon>
    </lineage>
</organism>
<gene>
    <name evidence="2" type="ORF">F2Q70_00002165</name>
</gene>
<evidence type="ECO:0000256" key="1">
    <source>
        <dbReference type="SAM" id="MobiDB-lite"/>
    </source>
</evidence>
<dbReference type="EMBL" id="QGKY02001015">
    <property type="protein sequence ID" value="KAF2573681.1"/>
    <property type="molecule type" value="Genomic_DNA"/>
</dbReference>
<comment type="caution">
    <text evidence="2">The sequence shown here is derived from an EMBL/GenBank/DDBJ whole genome shotgun (WGS) entry which is preliminary data.</text>
</comment>
<accession>A0A8S9IUP0</accession>
<evidence type="ECO:0008006" key="3">
    <source>
        <dbReference type="Google" id="ProtNLM"/>
    </source>
</evidence>
<sequence length="233" mass="26440">MKMGQIHSLSQIHGLSLLKEIKLLRNRMEAVEKKVGINKKGTASNDLQITASPPKRGHEPGNRVVNLAFLYWTKEHPLFQIYSRGEARRQTKKAKAMEIVHGNSERERKLATSQQSPFKGNSTAKLIIPNKRVGQGYDPFAPFDKKMSKVLTDWLKLDPGPTSIQNFDEGDLNGLGRRLPGGAWNYHAGIVPTFCQSMKVWGVDVDDIYAQVNFRNDHWITMWISIPKRHIVV</sequence>
<protein>
    <recommendedName>
        <fullName evidence="3">Ubiquitin-like protease family profile domain-containing protein</fullName>
    </recommendedName>
</protein>
<dbReference type="AlphaFoldDB" id="A0A8S9IUP0"/>
<reference evidence="2" key="1">
    <citation type="submission" date="2019-12" db="EMBL/GenBank/DDBJ databases">
        <title>Genome sequencing and annotation of Brassica cretica.</title>
        <authorList>
            <person name="Studholme D.J."/>
            <person name="Sarris P.F."/>
        </authorList>
    </citation>
    <scope>NUCLEOTIDE SEQUENCE</scope>
    <source>
        <strain evidence="2">PFS-102/07</strain>
        <tissue evidence="2">Leaf</tissue>
    </source>
</reference>
<feature type="compositionally biased region" description="Basic and acidic residues" evidence="1">
    <location>
        <begin position="98"/>
        <end position="110"/>
    </location>
</feature>
<name>A0A8S9IUP0_BRACR</name>
<proteinExistence type="predicted"/>
<feature type="region of interest" description="Disordered" evidence="1">
    <location>
        <begin position="98"/>
        <end position="118"/>
    </location>
</feature>